<feature type="domain" description="Dienelactone hydrolase" evidence="1">
    <location>
        <begin position="41"/>
        <end position="222"/>
    </location>
</feature>
<dbReference type="AlphaFoldDB" id="A0A9P3LXJ7"/>
<dbReference type="EMBL" id="BQFW01000009">
    <property type="protein sequence ID" value="GJJ74426.1"/>
    <property type="molecule type" value="Genomic_DNA"/>
</dbReference>
<evidence type="ECO:0000313" key="3">
    <source>
        <dbReference type="Proteomes" id="UP000827284"/>
    </source>
</evidence>
<dbReference type="GO" id="GO:0016787">
    <property type="term" value="F:hydrolase activity"/>
    <property type="evidence" value="ECO:0007669"/>
    <property type="project" value="InterPro"/>
</dbReference>
<sequence>MTNPSLNDACCNTPPTSAEWTKRGEDKVLGTKIQGEDRLVYRTGPKDAKRGIISVYDIFGFHPTGVQFFDRLALSEGGFQVSVPHFFKELMPLSLLTDRPAIMAWLGAHGDYTKCHFKEYIDAAIEDLRADGCTSFSIVGQCWGAYIAVQAASEPGNPFLACGGPHPSMMSIEGVKDVTCPLVLLPAQEDADMVPIIESLKHKNFKVESKQVRFDNVHHGWTGGRGDWSDPVQFKAGLEAIDILARYYAEVAAAANL</sequence>
<dbReference type="SUPFAM" id="SSF53474">
    <property type="entry name" value="alpha/beta-Hydrolases"/>
    <property type="match status" value="1"/>
</dbReference>
<proteinExistence type="predicted"/>
<reference evidence="2" key="2">
    <citation type="journal article" date="2022" name="Microbiol. Resour. Announc.">
        <title>Whole-Genome Sequence of Entomortierella parvispora E1425, a Mucoromycotan Fungus Associated with Burkholderiaceae-Related Endosymbiotic Bacteria.</title>
        <authorList>
            <person name="Herlambang A."/>
            <person name="Guo Y."/>
            <person name="Takashima Y."/>
            <person name="Narisawa K."/>
            <person name="Ohta H."/>
            <person name="Nishizawa T."/>
        </authorList>
    </citation>
    <scope>NUCLEOTIDE SEQUENCE</scope>
    <source>
        <strain evidence="2">E1425</strain>
    </source>
</reference>
<dbReference type="Proteomes" id="UP000827284">
    <property type="component" value="Unassembled WGS sequence"/>
</dbReference>
<dbReference type="Pfam" id="PF01738">
    <property type="entry name" value="DLH"/>
    <property type="match status" value="1"/>
</dbReference>
<evidence type="ECO:0000313" key="2">
    <source>
        <dbReference type="EMBL" id="GJJ74426.1"/>
    </source>
</evidence>
<dbReference type="PANTHER" id="PTHR47668">
    <property type="entry name" value="DIENELACTONE HYDROLASE FAMILY PROTEIN (AFU_ORTHOLOGUE AFUA_6G01940)"/>
    <property type="match status" value="1"/>
</dbReference>
<evidence type="ECO:0000259" key="1">
    <source>
        <dbReference type="Pfam" id="PF01738"/>
    </source>
</evidence>
<accession>A0A9P3LXJ7</accession>
<name>A0A9P3LXJ7_9FUNG</name>
<keyword evidence="3" id="KW-1185">Reference proteome</keyword>
<dbReference type="Gene3D" id="3.40.50.1820">
    <property type="entry name" value="alpha/beta hydrolase"/>
    <property type="match status" value="1"/>
</dbReference>
<organism evidence="2 3">
    <name type="scientific">Entomortierella parvispora</name>
    <dbReference type="NCBI Taxonomy" id="205924"/>
    <lineage>
        <taxon>Eukaryota</taxon>
        <taxon>Fungi</taxon>
        <taxon>Fungi incertae sedis</taxon>
        <taxon>Mucoromycota</taxon>
        <taxon>Mortierellomycotina</taxon>
        <taxon>Mortierellomycetes</taxon>
        <taxon>Mortierellales</taxon>
        <taxon>Mortierellaceae</taxon>
        <taxon>Entomortierella</taxon>
    </lineage>
</organism>
<gene>
    <name evidence="2" type="ORF">EMPS_06784</name>
</gene>
<dbReference type="PANTHER" id="PTHR47668:SF1">
    <property type="entry name" value="DIENELACTONE HYDROLASE DOMAIN-CONTAINING PROTEIN-RELATED"/>
    <property type="match status" value="1"/>
</dbReference>
<dbReference type="InterPro" id="IPR029058">
    <property type="entry name" value="AB_hydrolase_fold"/>
</dbReference>
<protein>
    <recommendedName>
        <fullName evidence="1">Dienelactone hydrolase domain-containing protein</fullName>
    </recommendedName>
</protein>
<dbReference type="InterPro" id="IPR002925">
    <property type="entry name" value="Dienelactn_hydro"/>
</dbReference>
<reference evidence="2" key="1">
    <citation type="submission" date="2021-11" db="EMBL/GenBank/DDBJ databases">
        <authorList>
            <person name="Herlambang A."/>
            <person name="Guo Y."/>
            <person name="Takashima Y."/>
            <person name="Nishizawa T."/>
        </authorList>
    </citation>
    <scope>NUCLEOTIDE SEQUENCE</scope>
    <source>
        <strain evidence="2">E1425</strain>
    </source>
</reference>
<comment type="caution">
    <text evidence="2">The sequence shown here is derived from an EMBL/GenBank/DDBJ whole genome shotgun (WGS) entry which is preliminary data.</text>
</comment>
<dbReference type="OrthoDB" id="17560at2759"/>